<dbReference type="AlphaFoldDB" id="A0A2H6KDT2"/>
<sequence>MVCCGVTGQTGMSEQSVEQNVQKALQAVVEMDGDLKKDLKKVKEGIKIGIDHVIKTLQVNELDEKVKNDLESLRGKIEGLNNGDELADGPLKALAAQKKILDEGAVKSIKDEVETKLESKFNPHIQGPLSQAVGAVDSAIEKLGQQFSLKGDPKKLKGIFKYIKERVGEIKGNKGSGDWQNTGGSGLDGIKSKVEDYFNAFGRGKFEGIVKGWLDDMVDHNGVVQRILMALGWHKNEFNLKSQNVDKSLTWNIRETLGKQIPSDGASLSVTADITQKITKVKEACQTFAGALDKELKNPANDIVEQVKAVRELMKRGGQNPKCICECGCYDYGYSDKKEACAKKAAAELILCALSSVARQVGNELNSVFLNDGSEGSLASILDKITPIATDLNNKLTQATENSDTQGVAAAIPKPGTAQAVDTAIGNVKTFVTSDLESKFTNQVKQPLAEAVLKLPGAVQQFDSEAQEQIKQAAKTAIEKAAEEIKQDNKGQIEFRGDFMNTFDEAHKKIRDELDRDLKQKVDEHIGQDDLTGGQSGQGFQKVELNTDHFDKYNTHVDQQKIKALNGGKTLQGTKDANEGSLPLAIGNIKTQGLDALEKHIGDKPTEKIDDDTFTVPFETIKTQLEEIKTLVDGESDDDDQKGVMTLLNKLKSALDSGMLERAEKGLDAIKQAIHALQQDQFTKQPAAIEEAVQEIRKELGELRQKLKNNSKDDVIERLTDLNTAGLGDGDWNGKKTSGGQNASGLGKIESELQEQNDALKKHSDEIGNAVADVASEFGMIGIKFQNIFSRNDILDKLKALKDQIGEGKKSGLEAIKNAIQQLQQNPFKTHPTTIGDAKQQIVNELTTLQGVLQGAKYNDVIKTLEDLKGDGLSDKEWNHGENKKGLAKITSELQHQQKMLNDQPTEIQTGVTQITGDLNTLRGTLNEHVTDKLQKLKQHGLEKGEQPWNDSDFKTGLTKITSDIETIKTRDVKDVKDKLKELCTAIRTEANELMRDLKRLKGDGLDELRNIYSDLYDLYFGPLNNVIQSLKAFEKYAVLAACLICF</sequence>
<feature type="coiled-coil region" evidence="1">
    <location>
        <begin position="660"/>
        <end position="713"/>
    </location>
</feature>
<evidence type="ECO:0000313" key="2">
    <source>
        <dbReference type="EMBL" id="GBE61153.1"/>
    </source>
</evidence>
<keyword evidence="3" id="KW-1185">Reference proteome</keyword>
<dbReference type="GeneID" id="39874923"/>
<dbReference type="OrthoDB" id="425925at2759"/>
<dbReference type="EMBL" id="BDSA01000002">
    <property type="protein sequence ID" value="GBE61153.1"/>
    <property type="molecule type" value="Genomic_DNA"/>
</dbReference>
<name>A0A2H6KDT2_9APIC</name>
<organism evidence="2 3">
    <name type="scientific">Babesia ovata</name>
    <dbReference type="NCBI Taxonomy" id="189622"/>
    <lineage>
        <taxon>Eukaryota</taxon>
        <taxon>Sar</taxon>
        <taxon>Alveolata</taxon>
        <taxon>Apicomplexa</taxon>
        <taxon>Aconoidasida</taxon>
        <taxon>Piroplasmida</taxon>
        <taxon>Babesiidae</taxon>
        <taxon>Babesia</taxon>
    </lineage>
</organism>
<dbReference type="VEuPathDB" id="PiroplasmaDB:BOVATA_026460"/>
<dbReference type="RefSeq" id="XP_028867396.1">
    <property type="nucleotide sequence ID" value="XM_029011563.1"/>
</dbReference>
<feature type="coiled-coil region" evidence="1">
    <location>
        <begin position="977"/>
        <end position="1004"/>
    </location>
</feature>
<evidence type="ECO:0000313" key="3">
    <source>
        <dbReference type="Proteomes" id="UP000236319"/>
    </source>
</evidence>
<proteinExistence type="predicted"/>
<protein>
    <submittedName>
        <fullName evidence="2">Extracellular matrix-binding ebh, putative</fullName>
    </submittedName>
</protein>
<comment type="caution">
    <text evidence="2">The sequence shown here is derived from an EMBL/GenBank/DDBJ whole genome shotgun (WGS) entry which is preliminary data.</text>
</comment>
<gene>
    <name evidence="2" type="ORF">BOVATA_026460</name>
</gene>
<dbReference type="Proteomes" id="UP000236319">
    <property type="component" value="Unassembled WGS sequence"/>
</dbReference>
<accession>A0A2H6KDT2</accession>
<keyword evidence="1" id="KW-0175">Coiled coil</keyword>
<reference evidence="2 3" key="1">
    <citation type="journal article" date="2017" name="BMC Genomics">
        <title>Whole-genome assembly of Babesia ovata and comparative genomics between closely related pathogens.</title>
        <authorList>
            <person name="Yamagishi J."/>
            <person name="Asada M."/>
            <person name="Hakimi H."/>
            <person name="Tanaka T.Q."/>
            <person name="Sugimoto C."/>
            <person name="Kawazu S."/>
        </authorList>
    </citation>
    <scope>NUCLEOTIDE SEQUENCE [LARGE SCALE GENOMIC DNA]</scope>
    <source>
        <strain evidence="2 3">Miyake</strain>
    </source>
</reference>
<evidence type="ECO:0000256" key="1">
    <source>
        <dbReference type="SAM" id="Coils"/>
    </source>
</evidence>